<dbReference type="PANTHER" id="PTHR11941:SF54">
    <property type="entry name" value="ENOYL-COA HYDRATASE, MITOCHONDRIAL"/>
    <property type="match status" value="1"/>
</dbReference>
<gene>
    <name evidence="1" type="primary">fadJ</name>
    <name evidence="1" type="ORF">MTBBW1_1210010</name>
</gene>
<dbReference type="EMBL" id="FWEV01000026">
    <property type="protein sequence ID" value="SLM27970.1"/>
    <property type="molecule type" value="Genomic_DNA"/>
</dbReference>
<dbReference type="GO" id="GO:0003824">
    <property type="term" value="F:catalytic activity"/>
    <property type="evidence" value="ECO:0007669"/>
    <property type="project" value="UniProtKB-ARBA"/>
</dbReference>
<organism evidence="1 2">
    <name type="scientific">Desulfamplus magnetovallimortis</name>
    <dbReference type="NCBI Taxonomy" id="1246637"/>
    <lineage>
        <taxon>Bacteria</taxon>
        <taxon>Pseudomonadati</taxon>
        <taxon>Thermodesulfobacteriota</taxon>
        <taxon>Desulfobacteria</taxon>
        <taxon>Desulfobacterales</taxon>
        <taxon>Desulfobacteraceae</taxon>
        <taxon>Desulfamplus</taxon>
    </lineage>
</organism>
<dbReference type="STRING" id="1246637.MTBBW1_1210010"/>
<protein>
    <submittedName>
        <fullName evidence="1">FadJ</fullName>
    </submittedName>
</protein>
<keyword evidence="2" id="KW-1185">Reference proteome</keyword>
<dbReference type="Gene3D" id="3.90.226.10">
    <property type="entry name" value="2-enoyl-CoA Hydratase, Chain A, domain 1"/>
    <property type="match status" value="1"/>
</dbReference>
<reference evidence="1 2" key="1">
    <citation type="submission" date="2017-03" db="EMBL/GenBank/DDBJ databases">
        <authorList>
            <person name="Afonso C.L."/>
            <person name="Miller P.J."/>
            <person name="Scott M.A."/>
            <person name="Spackman E."/>
            <person name="Goraichik I."/>
            <person name="Dimitrov K.M."/>
            <person name="Suarez D.L."/>
            <person name="Swayne D.E."/>
        </authorList>
    </citation>
    <scope>NUCLEOTIDE SEQUENCE [LARGE SCALE GENOMIC DNA]</scope>
    <source>
        <strain evidence="1">PRJEB14757</strain>
    </source>
</reference>
<dbReference type="CDD" id="cd06558">
    <property type="entry name" value="crotonase-like"/>
    <property type="match status" value="1"/>
</dbReference>
<dbReference type="RefSeq" id="WP_080804354.1">
    <property type="nucleotide sequence ID" value="NZ_LT828546.1"/>
</dbReference>
<evidence type="ECO:0000313" key="2">
    <source>
        <dbReference type="Proteomes" id="UP000191931"/>
    </source>
</evidence>
<dbReference type="InterPro" id="IPR001753">
    <property type="entry name" value="Enoyl-CoA_hydra/iso"/>
</dbReference>
<dbReference type="PANTHER" id="PTHR11941">
    <property type="entry name" value="ENOYL-COA HYDRATASE-RELATED"/>
    <property type="match status" value="1"/>
</dbReference>
<sequence length="274" mass="31178">MHNKPIKIATDKFTIDGVKNFMLESKLDDQIMIVTLTNGKTNSITRETLEQLKDCVDKTNQDKEIKGIILTGQNRFFSSGFDLYTFMGFNNRDEAIEFLGFADKVFLDLFICSKPVICAMNGHAAAGGLILAMASDYRLITDHPKIKVGMSEIKIGVPLSVAQSAIMRFGLDSDKKFRDLMYFGDMMDVTTAHQKGIVDELLAPENLINRAKELVKMWIDTPARPFCRLKEELKMETARMIRRRMADTDWQKALDCFFDKQVKDTLAFVQSTME</sequence>
<proteinExistence type="predicted"/>
<evidence type="ECO:0000313" key="1">
    <source>
        <dbReference type="EMBL" id="SLM27970.1"/>
    </source>
</evidence>
<dbReference type="InterPro" id="IPR029045">
    <property type="entry name" value="ClpP/crotonase-like_dom_sf"/>
</dbReference>
<dbReference type="OrthoDB" id="5365311at2"/>
<name>A0A1W1H654_9BACT</name>
<accession>A0A1W1H654</accession>
<dbReference type="SUPFAM" id="SSF52096">
    <property type="entry name" value="ClpP/crotonase"/>
    <property type="match status" value="1"/>
</dbReference>
<dbReference type="AlphaFoldDB" id="A0A1W1H654"/>
<dbReference type="GO" id="GO:0006635">
    <property type="term" value="P:fatty acid beta-oxidation"/>
    <property type="evidence" value="ECO:0007669"/>
    <property type="project" value="TreeGrafter"/>
</dbReference>
<dbReference type="Proteomes" id="UP000191931">
    <property type="component" value="Unassembled WGS sequence"/>
</dbReference>
<dbReference type="Pfam" id="PF00378">
    <property type="entry name" value="ECH_1"/>
    <property type="match status" value="1"/>
</dbReference>